<dbReference type="InterPro" id="IPR029229">
    <property type="entry name" value="Alkyl_sulf_C"/>
</dbReference>
<dbReference type="InterPro" id="IPR044097">
    <property type="entry name" value="Bds1/SdsA1_MBL-fold"/>
</dbReference>
<dbReference type="SMART" id="SM00849">
    <property type="entry name" value="Lactamase_B"/>
    <property type="match status" value="1"/>
</dbReference>
<dbReference type="Pfam" id="PF14863">
    <property type="entry name" value="Alkyl_sulf_dimr"/>
    <property type="match status" value="1"/>
</dbReference>
<evidence type="ECO:0000256" key="4">
    <source>
        <dbReference type="ARBA" id="ARBA00033751"/>
    </source>
</evidence>
<comment type="similarity">
    <text evidence="4">Belongs to the metallo-beta-lactamase superfamily. Type III sulfatase family.</text>
</comment>
<evidence type="ECO:0000256" key="2">
    <source>
        <dbReference type="ARBA" id="ARBA00022801"/>
    </source>
</evidence>
<dbReference type="SUPFAM" id="SSF55718">
    <property type="entry name" value="SCP-like"/>
    <property type="match status" value="1"/>
</dbReference>
<accession>A0ABS2NSG9</accession>
<proteinExistence type="inferred from homology"/>
<gene>
    <name evidence="6" type="ORF">JOC73_002089</name>
</gene>
<keyword evidence="1" id="KW-0479">Metal-binding</keyword>
<name>A0ABS2NSG9_9FIRM</name>
<dbReference type="Pfam" id="PF00753">
    <property type="entry name" value="Lactamase_B"/>
    <property type="match status" value="1"/>
</dbReference>
<dbReference type="PANTHER" id="PTHR43223">
    <property type="entry name" value="ALKYL/ARYL-SULFATASE"/>
    <property type="match status" value="1"/>
</dbReference>
<keyword evidence="3" id="KW-0862">Zinc</keyword>
<evidence type="ECO:0000256" key="1">
    <source>
        <dbReference type="ARBA" id="ARBA00022723"/>
    </source>
</evidence>
<dbReference type="InterPro" id="IPR001279">
    <property type="entry name" value="Metallo-B-lactamas"/>
</dbReference>
<keyword evidence="7" id="KW-1185">Reference proteome</keyword>
<dbReference type="Proteomes" id="UP001314796">
    <property type="component" value="Unassembled WGS sequence"/>
</dbReference>
<dbReference type="SUPFAM" id="SSF56281">
    <property type="entry name" value="Metallo-hydrolase/oxidoreductase"/>
    <property type="match status" value="1"/>
</dbReference>
<evidence type="ECO:0000256" key="3">
    <source>
        <dbReference type="ARBA" id="ARBA00022833"/>
    </source>
</evidence>
<reference evidence="6 7" key="1">
    <citation type="submission" date="2021-01" db="EMBL/GenBank/DDBJ databases">
        <title>Genomic Encyclopedia of Type Strains, Phase IV (KMG-IV): sequencing the most valuable type-strain genomes for metagenomic binning, comparative biology and taxonomic classification.</title>
        <authorList>
            <person name="Goeker M."/>
        </authorList>
    </citation>
    <scope>NUCLEOTIDE SEQUENCE [LARGE SCALE GENOMIC DNA]</scope>
    <source>
        <strain evidence="6 7">DSM 25890</strain>
    </source>
</reference>
<dbReference type="Gene3D" id="3.60.15.30">
    <property type="entry name" value="Metallo-beta-lactamase domain"/>
    <property type="match status" value="1"/>
</dbReference>
<evidence type="ECO:0000313" key="6">
    <source>
        <dbReference type="EMBL" id="MBM7615519.1"/>
    </source>
</evidence>
<protein>
    <submittedName>
        <fullName evidence="6">Alkyl sulfatase BDS1-like metallo-beta-lactamase superfamily hydrolase</fullName>
    </submittedName>
</protein>
<comment type="caution">
    <text evidence="6">The sequence shown here is derived from an EMBL/GenBank/DDBJ whole genome shotgun (WGS) entry which is preliminary data.</text>
</comment>
<evidence type="ECO:0000259" key="5">
    <source>
        <dbReference type="SMART" id="SM00849"/>
    </source>
</evidence>
<dbReference type="Pfam" id="PF14864">
    <property type="entry name" value="Alkyl_sulf_C"/>
    <property type="match status" value="1"/>
</dbReference>
<feature type="domain" description="Metallo-beta-lactamase" evidence="5">
    <location>
        <begin position="115"/>
        <end position="339"/>
    </location>
</feature>
<dbReference type="InterPro" id="IPR038536">
    <property type="entry name" value="Alkyl/aryl-sulf_dimr_sf"/>
</dbReference>
<dbReference type="InterPro" id="IPR052195">
    <property type="entry name" value="Bact_Alkyl/Aryl-Sulfatase"/>
</dbReference>
<evidence type="ECO:0000313" key="7">
    <source>
        <dbReference type="Proteomes" id="UP001314796"/>
    </source>
</evidence>
<keyword evidence="2" id="KW-0378">Hydrolase</keyword>
<sequence>MSNKKSKKDLNTLRKDATLKTRLINEEIYDNINWDKLKIDEELSKKNVVVKKELPIIRSNQSSLPVWDLERYDFLLKEKMPHTVNPKLWEQGKMNLNAGLFKVSDKIYQVRGFDLANLSLVRGETGWIVIDCLTSQETAEAAIDLANEYFKDIPISAVIFTHSHVDHYGGIIGVLNSNAEKGIKVYAPKGFTDAVIEENVNAGIAMSRRGIYMYGEVLPRDEKGQIDCGIGKYVSSGTTTFINSVHEISPIANQEYVEKEIDGVVMQFLLTEDTEAPSEMDIYIPSEKSLCIAENCSATLHNIYTLRGAEVRDPVAWAKDIQKAIDLWGDSLTSIFEVHTWPRFGNKYCIEYMEKQRDLYQYINDQTLRLINKGYTLEDIGRMVKLPESLSDEWYNSSFYGTVNHNSKAVYQKYMGWYNGNPVDLNKLPTEESAKKYIEYMGGEDVVLERAKKSFKDGEYQWVAEVTKQLIFANSENKNAKLLCADALEQLAYIAESGPWRNVYLTGAQELRHGIIKVKRSVITEDVLNAIPLENVLYLFSIRIDGFKAGDFDYKINFVIPDKKEVASAEVKRGIFRYLDNKLAEDAAVTVTMSKDTLYEIATTNNRPDSSKIIVEGDICKWQLFLWVQDIINLDFNIMTPVSNN</sequence>
<dbReference type="CDD" id="cd07710">
    <property type="entry name" value="arylsulfatase_Sdsa1-like_MBL-fold"/>
    <property type="match status" value="1"/>
</dbReference>
<dbReference type="InterPro" id="IPR036527">
    <property type="entry name" value="SCP2_sterol-bd_dom_sf"/>
</dbReference>
<dbReference type="Gene3D" id="3.30.1050.10">
    <property type="entry name" value="SCP2 sterol-binding domain"/>
    <property type="match status" value="1"/>
</dbReference>
<dbReference type="Gene3D" id="1.25.40.880">
    <property type="entry name" value="Alkyl sulfatase, dimerisation domain"/>
    <property type="match status" value="1"/>
</dbReference>
<organism evidence="6 7">
    <name type="scientific">Alkaliphilus hydrothermalis</name>
    <dbReference type="NCBI Taxonomy" id="1482730"/>
    <lineage>
        <taxon>Bacteria</taxon>
        <taxon>Bacillati</taxon>
        <taxon>Bacillota</taxon>
        <taxon>Clostridia</taxon>
        <taxon>Peptostreptococcales</taxon>
        <taxon>Natronincolaceae</taxon>
        <taxon>Alkaliphilus</taxon>
    </lineage>
</organism>
<dbReference type="InterPro" id="IPR029228">
    <property type="entry name" value="Alkyl_sulf_dimr"/>
</dbReference>
<dbReference type="EMBL" id="JAFBEE010000014">
    <property type="protein sequence ID" value="MBM7615519.1"/>
    <property type="molecule type" value="Genomic_DNA"/>
</dbReference>
<dbReference type="RefSeq" id="WP_204402837.1">
    <property type="nucleotide sequence ID" value="NZ_JAFBEE010000014.1"/>
</dbReference>
<dbReference type="PANTHER" id="PTHR43223:SF1">
    <property type="entry name" value="ALKYL_ARYL-SULFATASE BDS1"/>
    <property type="match status" value="1"/>
</dbReference>
<dbReference type="InterPro" id="IPR036866">
    <property type="entry name" value="RibonucZ/Hydroxyglut_hydro"/>
</dbReference>